<accession>A0ABP8GPC9</accession>
<dbReference type="EMBL" id="BAABFT010000008">
    <property type="protein sequence ID" value="GAA4327933.1"/>
    <property type="molecule type" value="Genomic_DNA"/>
</dbReference>
<dbReference type="Pfam" id="PF13619">
    <property type="entry name" value="KTSC"/>
    <property type="match status" value="1"/>
</dbReference>
<evidence type="ECO:0000313" key="2">
    <source>
        <dbReference type="EMBL" id="GAA4327933.1"/>
    </source>
</evidence>
<keyword evidence="3" id="KW-1185">Reference proteome</keyword>
<name>A0ABP8GPC9_9SPHI</name>
<comment type="caution">
    <text evidence="2">The sequence shown here is derived from an EMBL/GenBank/DDBJ whole genome shotgun (WGS) entry which is preliminary data.</text>
</comment>
<dbReference type="RefSeq" id="WP_345212105.1">
    <property type="nucleotide sequence ID" value="NZ_BAABFT010000008.1"/>
</dbReference>
<evidence type="ECO:0000313" key="3">
    <source>
        <dbReference type="Proteomes" id="UP001500582"/>
    </source>
</evidence>
<proteinExistence type="predicted"/>
<feature type="domain" description="KTSC" evidence="1">
    <location>
        <begin position="7"/>
        <end position="65"/>
    </location>
</feature>
<dbReference type="Proteomes" id="UP001500582">
    <property type="component" value="Unassembled WGS sequence"/>
</dbReference>
<sequence>MQRVPVQSSALQSVGYNPDNKTLELEFRENGDVWQYFSFPASAYRRFMNAESLGRFFVKKIKGKYVEEQVRYA</sequence>
<protein>
    <recommendedName>
        <fullName evidence="1">KTSC domain-containing protein</fullName>
    </recommendedName>
</protein>
<reference evidence="3" key="1">
    <citation type="journal article" date="2019" name="Int. J. Syst. Evol. Microbiol.">
        <title>The Global Catalogue of Microorganisms (GCM) 10K type strain sequencing project: providing services to taxonomists for standard genome sequencing and annotation.</title>
        <authorList>
            <consortium name="The Broad Institute Genomics Platform"/>
            <consortium name="The Broad Institute Genome Sequencing Center for Infectious Disease"/>
            <person name="Wu L."/>
            <person name="Ma J."/>
        </authorList>
    </citation>
    <scope>NUCLEOTIDE SEQUENCE [LARGE SCALE GENOMIC DNA]</scope>
    <source>
        <strain evidence="3">JCM 17705</strain>
    </source>
</reference>
<organism evidence="2 3">
    <name type="scientific">Mucilaginibacter gynuensis</name>
    <dbReference type="NCBI Taxonomy" id="1302236"/>
    <lineage>
        <taxon>Bacteria</taxon>
        <taxon>Pseudomonadati</taxon>
        <taxon>Bacteroidota</taxon>
        <taxon>Sphingobacteriia</taxon>
        <taxon>Sphingobacteriales</taxon>
        <taxon>Sphingobacteriaceae</taxon>
        <taxon>Mucilaginibacter</taxon>
    </lineage>
</organism>
<gene>
    <name evidence="2" type="ORF">GCM10023149_31680</name>
</gene>
<evidence type="ECO:0000259" key="1">
    <source>
        <dbReference type="Pfam" id="PF13619"/>
    </source>
</evidence>
<dbReference type="InterPro" id="IPR025309">
    <property type="entry name" value="KTSC_dom"/>
</dbReference>